<dbReference type="InterPro" id="IPR013806">
    <property type="entry name" value="Kringle-like"/>
</dbReference>
<dbReference type="EMBL" id="LGRX02033592">
    <property type="protein sequence ID" value="KAK3240606.1"/>
    <property type="molecule type" value="Genomic_DNA"/>
</dbReference>
<dbReference type="InterPro" id="IPR000001">
    <property type="entry name" value="Kringle"/>
</dbReference>
<evidence type="ECO:0000256" key="3">
    <source>
        <dbReference type="SAM" id="MobiDB-lite"/>
    </source>
</evidence>
<keyword evidence="7" id="KW-1185">Reference proteome</keyword>
<keyword evidence="2" id="KW-1015">Disulfide bond</keyword>
<feature type="domain" description="Kringle" evidence="5">
    <location>
        <begin position="200"/>
        <end position="302"/>
    </location>
</feature>
<feature type="compositionally biased region" description="Pro residues" evidence="3">
    <location>
        <begin position="53"/>
        <end position="67"/>
    </location>
</feature>
<protein>
    <recommendedName>
        <fullName evidence="5">Kringle domain-containing protein</fullName>
    </recommendedName>
</protein>
<keyword evidence="4" id="KW-1133">Transmembrane helix</keyword>
<dbReference type="Gene3D" id="2.40.20.10">
    <property type="entry name" value="Plasminogen Kringle 4"/>
    <property type="match status" value="1"/>
</dbReference>
<accession>A0AAE0EU06</accession>
<evidence type="ECO:0000313" key="7">
    <source>
        <dbReference type="Proteomes" id="UP001190700"/>
    </source>
</evidence>
<name>A0AAE0EU06_9CHLO</name>
<feature type="region of interest" description="Disordered" evidence="3">
    <location>
        <begin position="50"/>
        <end position="103"/>
    </location>
</feature>
<evidence type="ECO:0000256" key="4">
    <source>
        <dbReference type="SAM" id="Phobius"/>
    </source>
</evidence>
<keyword evidence="1" id="KW-0420">Kringle</keyword>
<gene>
    <name evidence="6" type="ORF">CYMTET_49563</name>
</gene>
<feature type="region of interest" description="Disordered" evidence="3">
    <location>
        <begin position="1"/>
        <end position="22"/>
    </location>
</feature>
<dbReference type="AlphaFoldDB" id="A0AAE0EU06"/>
<keyword evidence="4" id="KW-0812">Transmembrane</keyword>
<dbReference type="PROSITE" id="PS50070">
    <property type="entry name" value="KRINGLE_2"/>
    <property type="match status" value="1"/>
</dbReference>
<feature type="compositionally biased region" description="Basic and acidic residues" evidence="3">
    <location>
        <begin position="8"/>
        <end position="22"/>
    </location>
</feature>
<organism evidence="6 7">
    <name type="scientific">Cymbomonas tetramitiformis</name>
    <dbReference type="NCBI Taxonomy" id="36881"/>
    <lineage>
        <taxon>Eukaryota</taxon>
        <taxon>Viridiplantae</taxon>
        <taxon>Chlorophyta</taxon>
        <taxon>Pyramimonadophyceae</taxon>
        <taxon>Pyramimonadales</taxon>
        <taxon>Pyramimonadaceae</taxon>
        <taxon>Cymbomonas</taxon>
    </lineage>
</organism>
<dbReference type="SMART" id="SM00130">
    <property type="entry name" value="KR"/>
    <property type="match status" value="1"/>
</dbReference>
<keyword evidence="4" id="KW-0472">Membrane</keyword>
<evidence type="ECO:0000313" key="6">
    <source>
        <dbReference type="EMBL" id="KAK3240606.1"/>
    </source>
</evidence>
<evidence type="ECO:0000259" key="5">
    <source>
        <dbReference type="PROSITE" id="PS50070"/>
    </source>
</evidence>
<dbReference type="InterPro" id="IPR038178">
    <property type="entry name" value="Kringle_sf"/>
</dbReference>
<evidence type="ECO:0000256" key="2">
    <source>
        <dbReference type="ARBA" id="ARBA00023157"/>
    </source>
</evidence>
<proteinExistence type="predicted"/>
<dbReference type="SUPFAM" id="SSF57440">
    <property type="entry name" value="Kringle-like"/>
    <property type="match status" value="1"/>
</dbReference>
<sequence length="370" mass="41587">MSAEDSTTEEKLERLRDWHERGLIDNDEYKSQKARVLENDSCNVAIPVALPVAAPPPSPPTPPPPPQLSGNSPPGREDSSPIDPDVSVRTPQQSSALETEAKTSEAWASDKACCGSGAALTNYMLCQYHEDERQTTVLKYCCCFLPFAVVFIVGLTYFVIFSSEIWVDGTCVGVMKEEYPEEWWNLTLPSAAGCDSISGESMTGFGADYRGCQNITKKGFVCMPWDVDLPHNISRILRFDYNVDDATRASSLKSNYCRNPYPYEVPNRPSIWCLVNDSGYYTFDSCSSIGEPFDYHLHPHQCVYYTEEKGKTAAGGRYVLVRSTRYKSKLQHTIYFYDKRAKFFEDIDQGRKEPGDNVDEFCQFSAHTSA</sequence>
<evidence type="ECO:0000256" key="1">
    <source>
        <dbReference type="ARBA" id="ARBA00022572"/>
    </source>
</evidence>
<reference evidence="6 7" key="1">
    <citation type="journal article" date="2015" name="Genome Biol. Evol.">
        <title>Comparative Genomics of a Bacterivorous Green Alga Reveals Evolutionary Causalities and Consequences of Phago-Mixotrophic Mode of Nutrition.</title>
        <authorList>
            <person name="Burns J.A."/>
            <person name="Paasch A."/>
            <person name="Narechania A."/>
            <person name="Kim E."/>
        </authorList>
    </citation>
    <scope>NUCLEOTIDE SEQUENCE [LARGE SCALE GENOMIC DNA]</scope>
    <source>
        <strain evidence="6 7">PLY_AMNH</strain>
    </source>
</reference>
<dbReference type="Pfam" id="PF00051">
    <property type="entry name" value="Kringle"/>
    <property type="match status" value="1"/>
</dbReference>
<comment type="caution">
    <text evidence="6">The sequence shown here is derived from an EMBL/GenBank/DDBJ whole genome shotgun (WGS) entry which is preliminary data.</text>
</comment>
<feature type="transmembrane region" description="Helical" evidence="4">
    <location>
        <begin position="137"/>
        <end position="160"/>
    </location>
</feature>
<dbReference type="Proteomes" id="UP001190700">
    <property type="component" value="Unassembled WGS sequence"/>
</dbReference>